<evidence type="ECO:0000256" key="7">
    <source>
        <dbReference type="ARBA" id="ARBA00045437"/>
    </source>
</evidence>
<dbReference type="Pfam" id="PF09384">
    <property type="entry name" value="UTP15_C"/>
    <property type="match status" value="1"/>
</dbReference>
<proteinExistence type="predicted"/>
<evidence type="ECO:0000256" key="1">
    <source>
        <dbReference type="ARBA" id="ARBA00004604"/>
    </source>
</evidence>
<dbReference type="GO" id="GO:0006364">
    <property type="term" value="P:rRNA processing"/>
    <property type="evidence" value="ECO:0007669"/>
    <property type="project" value="UniProtKB-KW"/>
</dbReference>
<keyword evidence="3" id="KW-0698">rRNA processing</keyword>
<reference evidence="10" key="1">
    <citation type="submission" date="2025-08" db="UniProtKB">
        <authorList>
            <consortium name="Ensembl"/>
        </authorList>
    </citation>
    <scope>IDENTIFICATION</scope>
</reference>
<keyword evidence="4 8" id="KW-0853">WD repeat</keyword>
<name>S4R928_PETMA</name>
<dbReference type="Gene3D" id="2.130.10.10">
    <property type="entry name" value="YVTN repeat-like/Quinoprotein amine dehydrogenase"/>
    <property type="match status" value="2"/>
</dbReference>
<dbReference type="InterPro" id="IPR015943">
    <property type="entry name" value="WD40/YVTN_repeat-like_dom_sf"/>
</dbReference>
<protein>
    <recommendedName>
        <fullName evidence="2">U3 small nucleolar RNA-associated protein 15 homolog</fullName>
    </recommendedName>
</protein>
<dbReference type="PANTHER" id="PTHR19924:SF26">
    <property type="entry name" value="U3 SMALL NUCLEOLAR RNA-ASSOCIATED PROTEIN 15 HOMOLOG"/>
    <property type="match status" value="1"/>
</dbReference>
<feature type="repeat" description="WD" evidence="8">
    <location>
        <begin position="118"/>
        <end position="159"/>
    </location>
</feature>
<reference evidence="10" key="2">
    <citation type="submission" date="2025-09" db="UniProtKB">
        <authorList>
            <consortium name="Ensembl"/>
        </authorList>
    </citation>
    <scope>IDENTIFICATION</scope>
</reference>
<dbReference type="PANTHER" id="PTHR19924">
    <property type="entry name" value="UTP15 U3 SMALL NUCLEOLAR RNA-ASSOCIATED PROTEIN 15 FAMILY MEMBER"/>
    <property type="match status" value="1"/>
</dbReference>
<dbReference type="GO" id="GO:0045943">
    <property type="term" value="P:positive regulation of transcription by RNA polymerase I"/>
    <property type="evidence" value="ECO:0007669"/>
    <property type="project" value="TreeGrafter"/>
</dbReference>
<dbReference type="HOGENOM" id="CLU_021102_4_0_1"/>
<organism evidence="10">
    <name type="scientific">Petromyzon marinus</name>
    <name type="common">Sea lamprey</name>
    <dbReference type="NCBI Taxonomy" id="7757"/>
    <lineage>
        <taxon>Eukaryota</taxon>
        <taxon>Metazoa</taxon>
        <taxon>Chordata</taxon>
        <taxon>Craniata</taxon>
        <taxon>Vertebrata</taxon>
        <taxon>Cyclostomata</taxon>
        <taxon>Hyperoartia</taxon>
        <taxon>Petromyzontiformes</taxon>
        <taxon>Petromyzontidae</taxon>
        <taxon>Petromyzon</taxon>
    </lineage>
</organism>
<keyword evidence="6" id="KW-0539">Nucleus</keyword>
<dbReference type="InterPro" id="IPR036322">
    <property type="entry name" value="WD40_repeat_dom_sf"/>
</dbReference>
<dbReference type="Pfam" id="PF00400">
    <property type="entry name" value="WD40"/>
    <property type="match status" value="3"/>
</dbReference>
<evidence type="ECO:0000313" key="10">
    <source>
        <dbReference type="Ensembl" id="ENSPMAP00000001709.1"/>
    </source>
</evidence>
<dbReference type="GO" id="GO:0005730">
    <property type="term" value="C:nucleolus"/>
    <property type="evidence" value="ECO:0007669"/>
    <property type="project" value="UniProtKB-SubCell"/>
</dbReference>
<dbReference type="PROSITE" id="PS00678">
    <property type="entry name" value="WD_REPEATS_1"/>
    <property type="match status" value="1"/>
</dbReference>
<dbReference type="STRING" id="7757.ENSPMAP00000001709"/>
<dbReference type="InterPro" id="IPR001680">
    <property type="entry name" value="WD40_rpt"/>
</dbReference>
<dbReference type="InterPro" id="IPR018983">
    <property type="entry name" value="U3_snoRNA-assocProt_15_C"/>
</dbReference>
<evidence type="ECO:0000256" key="5">
    <source>
        <dbReference type="ARBA" id="ARBA00022737"/>
    </source>
</evidence>
<dbReference type="SUPFAM" id="SSF50978">
    <property type="entry name" value="WD40 repeat-like"/>
    <property type="match status" value="1"/>
</dbReference>
<dbReference type="Ensembl" id="ENSPMAT00000001718.1">
    <property type="protein sequence ID" value="ENSPMAP00000001709.1"/>
    <property type="gene ID" value="ENSPMAG00000001546.1"/>
</dbReference>
<comment type="function">
    <text evidence="7">Ribosome biogenesis factor. Involved in nucleolar processing of pre-18S ribosomal RNA. Required for optimal pre-ribosomal RNA transcription by RNA polymerase I. Part of the small subunit (SSU) processome, first precursor of the small eukaryotic ribosomal subunit. During the assembly of the SSU processome in the nucleolus, many ribosome biogenesis factors, an RNA chaperone and ribosomal proteins associate with the nascent pre-rRNA and work in concert to generate RNA folding, modifications, rearrangements and cleavage as well as targeted degradation of pre-ribosomal RNA by the RNA exosome.</text>
</comment>
<dbReference type="GeneTree" id="ENSGT00390000004228"/>
<dbReference type="PROSITE" id="PS50082">
    <property type="entry name" value="WD_REPEATS_2"/>
    <property type="match status" value="2"/>
</dbReference>
<keyword evidence="5" id="KW-0677">Repeat</keyword>
<sequence>MGSFRPTRIQSIPQLGEKISNETLYWKAYRSPVQINEYGAVTHVHFSPTAPHHFAVSASTRVHVYAAHSAEPQRTFTRFRDVAFGATFRADGRLLVAGSEEGVVRVFEAHGRVPLRSFDGHKRAVRVSCFMSDGLRVLSGSDDCTARLWDVATGAQLSSFASHGDYVRSAHVCTLNPNLFITGSYDHMVRVFDVRQPDAVLTLDHGFPVESVLAFPSEGLYASAGGRLVKVWDAVRGGHLLACLRHHHKTVTALTLNGAGDRLLTASLDRHVKVLSTTTFKPVHSFDYPAAILSLGISGFLTHPSRMTQTLVAGMTNGLLSVRNRKTEERQKPEPRRRRGATYRYYVRGKDYLPKKVSLPNEKPIELKREERTHTVKHTHFNRHLSMSLDTWSMDIGVQPKLVGKQNNENRKMVYKNRMNYTCKLSVVKSLPFDIKNMLDPRFSSVLTTVADALIDIYGSTLHKSRAVAQRFEKLAELIEREVSFQQELLAAMGMMDALFAANTERKHAQGDALPAPAPAPAVPAV</sequence>
<evidence type="ECO:0000259" key="9">
    <source>
        <dbReference type="Pfam" id="PF09384"/>
    </source>
</evidence>
<evidence type="ECO:0000256" key="2">
    <source>
        <dbReference type="ARBA" id="ARBA00018260"/>
    </source>
</evidence>
<dbReference type="SMART" id="SM00320">
    <property type="entry name" value="WD40"/>
    <property type="match status" value="6"/>
</dbReference>
<dbReference type="InterPro" id="IPR019775">
    <property type="entry name" value="WD40_repeat_CS"/>
</dbReference>
<evidence type="ECO:0000256" key="6">
    <source>
        <dbReference type="ARBA" id="ARBA00023242"/>
    </source>
</evidence>
<evidence type="ECO:0000256" key="3">
    <source>
        <dbReference type="ARBA" id="ARBA00022552"/>
    </source>
</evidence>
<evidence type="ECO:0000256" key="8">
    <source>
        <dbReference type="PROSITE-ProRule" id="PRU00221"/>
    </source>
</evidence>
<comment type="subcellular location">
    <subcellularLocation>
        <location evidence="1">Nucleus</location>
        <location evidence="1">Nucleolus</location>
    </subcellularLocation>
</comment>
<feature type="repeat" description="WD" evidence="8">
    <location>
        <begin position="244"/>
        <end position="285"/>
    </location>
</feature>
<dbReference type="OMA" id="ATYQVVH"/>
<evidence type="ECO:0000256" key="4">
    <source>
        <dbReference type="ARBA" id="ARBA00022574"/>
    </source>
</evidence>
<dbReference type="PROSITE" id="PS50294">
    <property type="entry name" value="WD_REPEATS_REGION"/>
    <property type="match status" value="1"/>
</dbReference>
<accession>S4R928</accession>
<dbReference type="AlphaFoldDB" id="S4R928"/>
<feature type="domain" description="U3 small nucleolar RNA-associated protein 15 C-terminal" evidence="9">
    <location>
        <begin position="426"/>
        <end position="499"/>
    </location>
</feature>